<keyword evidence="3" id="KW-1185">Reference proteome</keyword>
<protein>
    <submittedName>
        <fullName evidence="2">Uncharacterized protein</fullName>
    </submittedName>
</protein>
<feature type="transmembrane region" description="Helical" evidence="1">
    <location>
        <begin position="54"/>
        <end position="74"/>
    </location>
</feature>
<keyword evidence="1" id="KW-0472">Membrane</keyword>
<keyword evidence="1" id="KW-0812">Transmembrane</keyword>
<dbReference type="Proteomes" id="UP000317835">
    <property type="component" value="Chromosome"/>
</dbReference>
<keyword evidence="1" id="KW-1133">Transmembrane helix</keyword>
<dbReference type="KEGG" id="tpla:ElP_32700"/>
<organism evidence="2 3">
    <name type="scientific">Tautonia plasticadhaerens</name>
    <dbReference type="NCBI Taxonomy" id="2527974"/>
    <lineage>
        <taxon>Bacteria</taxon>
        <taxon>Pseudomonadati</taxon>
        <taxon>Planctomycetota</taxon>
        <taxon>Planctomycetia</taxon>
        <taxon>Isosphaerales</taxon>
        <taxon>Isosphaeraceae</taxon>
        <taxon>Tautonia</taxon>
    </lineage>
</organism>
<evidence type="ECO:0000313" key="2">
    <source>
        <dbReference type="EMBL" id="QDV35367.1"/>
    </source>
</evidence>
<accession>A0A518H3H2</accession>
<sequence length="75" mass="7780">MSLGLQVAAPVFAILGVTLIALRWSVARGCLLASNRAFGTRFSLDGKDASRGRTVVLTAAAALIVASISILYGLF</sequence>
<dbReference type="AlphaFoldDB" id="A0A518H3H2"/>
<evidence type="ECO:0000313" key="3">
    <source>
        <dbReference type="Proteomes" id="UP000317835"/>
    </source>
</evidence>
<name>A0A518H3H2_9BACT</name>
<dbReference type="RefSeq" id="WP_197447029.1">
    <property type="nucleotide sequence ID" value="NZ_CP036426.1"/>
</dbReference>
<gene>
    <name evidence="2" type="ORF">ElP_32700</name>
</gene>
<reference evidence="2 3" key="1">
    <citation type="submission" date="2019-02" db="EMBL/GenBank/DDBJ databases">
        <title>Deep-cultivation of Planctomycetes and their phenomic and genomic characterization uncovers novel biology.</title>
        <authorList>
            <person name="Wiegand S."/>
            <person name="Jogler M."/>
            <person name="Boedeker C."/>
            <person name="Pinto D."/>
            <person name="Vollmers J."/>
            <person name="Rivas-Marin E."/>
            <person name="Kohn T."/>
            <person name="Peeters S.H."/>
            <person name="Heuer A."/>
            <person name="Rast P."/>
            <person name="Oberbeckmann S."/>
            <person name="Bunk B."/>
            <person name="Jeske O."/>
            <person name="Meyerdierks A."/>
            <person name="Storesund J.E."/>
            <person name="Kallscheuer N."/>
            <person name="Luecker S."/>
            <person name="Lage O.M."/>
            <person name="Pohl T."/>
            <person name="Merkel B.J."/>
            <person name="Hornburger P."/>
            <person name="Mueller R.-W."/>
            <person name="Bruemmer F."/>
            <person name="Labrenz M."/>
            <person name="Spormann A.M."/>
            <person name="Op den Camp H."/>
            <person name="Overmann J."/>
            <person name="Amann R."/>
            <person name="Jetten M.S.M."/>
            <person name="Mascher T."/>
            <person name="Medema M.H."/>
            <person name="Devos D.P."/>
            <person name="Kaster A.-K."/>
            <person name="Ovreas L."/>
            <person name="Rohde M."/>
            <person name="Galperin M.Y."/>
            <person name="Jogler C."/>
        </authorList>
    </citation>
    <scope>NUCLEOTIDE SEQUENCE [LARGE SCALE GENOMIC DNA]</scope>
    <source>
        <strain evidence="2 3">ElP</strain>
    </source>
</reference>
<evidence type="ECO:0000256" key="1">
    <source>
        <dbReference type="SAM" id="Phobius"/>
    </source>
</evidence>
<proteinExistence type="predicted"/>
<feature type="transmembrane region" description="Helical" evidence="1">
    <location>
        <begin position="12"/>
        <end position="33"/>
    </location>
</feature>
<dbReference type="EMBL" id="CP036426">
    <property type="protein sequence ID" value="QDV35367.1"/>
    <property type="molecule type" value="Genomic_DNA"/>
</dbReference>